<protein>
    <submittedName>
        <fullName evidence="3">Uncharacterized protein</fullName>
    </submittedName>
</protein>
<feature type="compositionally biased region" description="Polar residues" evidence="1">
    <location>
        <begin position="122"/>
        <end position="133"/>
    </location>
</feature>
<sequence>MRRAHMNMSWSDSMSSSITLTGSRVNVPRQHRRASRLARARGLGAAANNTNDGNNSNNQTLQRLVRELHESRIEEIDEIEEEPEEEPFEPLSEALAAPDRPRHDHDHNQEHEQGRQVAPHTVDSQDAAQQTSESLLSSRSKRLIRRLKTKARRLVHLIAYYISMIGREYAASVVFYRPLQLGMY</sequence>
<organism evidence="3 4">
    <name type="scientific">Coemansia asiatica</name>
    <dbReference type="NCBI Taxonomy" id="1052880"/>
    <lineage>
        <taxon>Eukaryota</taxon>
        <taxon>Fungi</taxon>
        <taxon>Fungi incertae sedis</taxon>
        <taxon>Zoopagomycota</taxon>
        <taxon>Kickxellomycotina</taxon>
        <taxon>Kickxellomycetes</taxon>
        <taxon>Kickxellales</taxon>
        <taxon>Kickxellaceae</taxon>
        <taxon>Coemansia</taxon>
    </lineage>
</organism>
<evidence type="ECO:0000256" key="1">
    <source>
        <dbReference type="SAM" id="MobiDB-lite"/>
    </source>
</evidence>
<reference evidence="3" key="1">
    <citation type="submission" date="2022-07" db="EMBL/GenBank/DDBJ databases">
        <title>Phylogenomic reconstructions and comparative analyses of Kickxellomycotina fungi.</title>
        <authorList>
            <person name="Reynolds N.K."/>
            <person name="Stajich J.E."/>
            <person name="Barry K."/>
            <person name="Grigoriev I.V."/>
            <person name="Crous P."/>
            <person name="Smith M.E."/>
        </authorList>
    </citation>
    <scope>NUCLEOTIDE SEQUENCE</scope>
    <source>
        <strain evidence="3">NBRC 105413</strain>
    </source>
</reference>
<dbReference type="AlphaFoldDB" id="A0A9W7XN12"/>
<proteinExistence type="predicted"/>
<feature type="transmembrane region" description="Helical" evidence="2">
    <location>
        <begin position="154"/>
        <end position="176"/>
    </location>
</feature>
<evidence type="ECO:0000256" key="2">
    <source>
        <dbReference type="SAM" id="Phobius"/>
    </source>
</evidence>
<name>A0A9W7XN12_9FUNG</name>
<dbReference type="EMBL" id="JANBOH010000008">
    <property type="protein sequence ID" value="KAJ1648257.1"/>
    <property type="molecule type" value="Genomic_DNA"/>
</dbReference>
<keyword evidence="2" id="KW-1133">Transmembrane helix</keyword>
<evidence type="ECO:0000313" key="4">
    <source>
        <dbReference type="Proteomes" id="UP001145021"/>
    </source>
</evidence>
<feature type="compositionally biased region" description="Basic and acidic residues" evidence="1">
    <location>
        <begin position="99"/>
        <end position="114"/>
    </location>
</feature>
<keyword evidence="2" id="KW-0812">Transmembrane</keyword>
<gene>
    <name evidence="3" type="ORF">LPJ64_000413</name>
</gene>
<feature type="compositionally biased region" description="Acidic residues" evidence="1">
    <location>
        <begin position="76"/>
        <end position="88"/>
    </location>
</feature>
<keyword evidence="2" id="KW-0472">Membrane</keyword>
<feature type="region of interest" description="Disordered" evidence="1">
    <location>
        <begin position="76"/>
        <end position="136"/>
    </location>
</feature>
<evidence type="ECO:0000313" key="3">
    <source>
        <dbReference type="EMBL" id="KAJ1648257.1"/>
    </source>
</evidence>
<accession>A0A9W7XN12</accession>
<comment type="caution">
    <text evidence="3">The sequence shown here is derived from an EMBL/GenBank/DDBJ whole genome shotgun (WGS) entry which is preliminary data.</text>
</comment>
<keyword evidence="4" id="KW-1185">Reference proteome</keyword>
<dbReference type="Proteomes" id="UP001145021">
    <property type="component" value="Unassembled WGS sequence"/>
</dbReference>